<feature type="chain" id="PRO_5027965566" description="Cohesin domain-containing protein" evidence="1">
    <location>
        <begin position="24"/>
        <end position="216"/>
    </location>
</feature>
<evidence type="ECO:0000313" key="2">
    <source>
        <dbReference type="EMBL" id="HGU31394.1"/>
    </source>
</evidence>
<dbReference type="AlphaFoldDB" id="A0A7C4RQH1"/>
<reference evidence="2" key="1">
    <citation type="journal article" date="2020" name="mSystems">
        <title>Genome- and Community-Level Interaction Insights into Carbon Utilization and Element Cycling Functions of Hydrothermarchaeota in Hydrothermal Sediment.</title>
        <authorList>
            <person name="Zhou Z."/>
            <person name="Liu Y."/>
            <person name="Xu W."/>
            <person name="Pan J."/>
            <person name="Luo Z.H."/>
            <person name="Li M."/>
        </authorList>
    </citation>
    <scope>NUCLEOTIDE SEQUENCE [LARGE SCALE GENOMIC DNA]</scope>
    <source>
        <strain evidence="2">SpSt-477</strain>
    </source>
</reference>
<name>A0A7C4RQH1_9BACT</name>
<feature type="signal peptide" evidence="1">
    <location>
        <begin position="1"/>
        <end position="23"/>
    </location>
</feature>
<keyword evidence="1" id="KW-0732">Signal</keyword>
<accession>A0A7C4RQH1</accession>
<sequence>MKALKHGLGLVFLSLFLCQPGFANVKLNVNAANTALNKITYTVSEKTTTFTLPWKEKALYGPSSSTNTTIAPKITVTTSLDGDLIVKMDLIDVTGNTLNGASFWLKYGTIVDPVLGNESKIVQVVADGDQPAVGTGETVNKTDIKTLCLAKKLAKNSTLTLFDFTADGSVLKIDGPVIFTAILIDDVNATSPQVIGVDVQSIYFNSNWKAFIQSDF</sequence>
<dbReference type="EMBL" id="DSUH01000021">
    <property type="protein sequence ID" value="HGU31394.1"/>
    <property type="molecule type" value="Genomic_DNA"/>
</dbReference>
<organism evidence="2">
    <name type="scientific">Desulfatirhabdium butyrativorans</name>
    <dbReference type="NCBI Taxonomy" id="340467"/>
    <lineage>
        <taxon>Bacteria</taxon>
        <taxon>Pseudomonadati</taxon>
        <taxon>Thermodesulfobacteriota</taxon>
        <taxon>Desulfobacteria</taxon>
        <taxon>Desulfobacterales</taxon>
        <taxon>Desulfatirhabdiaceae</taxon>
        <taxon>Desulfatirhabdium</taxon>
    </lineage>
</organism>
<evidence type="ECO:0008006" key="3">
    <source>
        <dbReference type="Google" id="ProtNLM"/>
    </source>
</evidence>
<protein>
    <recommendedName>
        <fullName evidence="3">Cohesin domain-containing protein</fullName>
    </recommendedName>
</protein>
<evidence type="ECO:0000256" key="1">
    <source>
        <dbReference type="SAM" id="SignalP"/>
    </source>
</evidence>
<proteinExistence type="predicted"/>
<gene>
    <name evidence="2" type="ORF">ENS29_00890</name>
</gene>
<comment type="caution">
    <text evidence="2">The sequence shown here is derived from an EMBL/GenBank/DDBJ whole genome shotgun (WGS) entry which is preliminary data.</text>
</comment>